<dbReference type="OrthoDB" id="10647976at2759"/>
<protein>
    <submittedName>
        <fullName evidence="3">Extracellular nuclease</fullName>
    </submittedName>
</protein>
<organism evidence="3 4">
    <name type="scientific">Seminavis robusta</name>
    <dbReference type="NCBI Taxonomy" id="568900"/>
    <lineage>
        <taxon>Eukaryota</taxon>
        <taxon>Sar</taxon>
        <taxon>Stramenopiles</taxon>
        <taxon>Ochrophyta</taxon>
        <taxon>Bacillariophyta</taxon>
        <taxon>Bacillariophyceae</taxon>
        <taxon>Bacillariophycidae</taxon>
        <taxon>Naviculales</taxon>
        <taxon>Naviculaceae</taxon>
        <taxon>Seminavis</taxon>
    </lineage>
</organism>
<dbReference type="EMBL" id="CAICTM010000194">
    <property type="protein sequence ID" value="CAB9504394.1"/>
    <property type="molecule type" value="Genomic_DNA"/>
</dbReference>
<sequence length="255" mass="26563">MMHFSATKALSFVLLISTTCTVHGQLINEYQPNPPGGDPSNVQVELKGTPGQSFTGCFISIECDLLTFAGNVDRIAEVSGTFDSNGLLVDTIPDLENPSHIAVLLDASCASLVASTSLSTGSPASSFSLPALDAIGVPDSAGDVSNCIPSNHISGFSGGNHFAYTGDEPRLVFRDGNTNDWYAINDPDRGVVYDINGASHDPSEFDTDPTAGTDTFGQKNPSTTTSAPTDVSAGGNGDPHFKVSCGFFDYLLLSG</sequence>
<dbReference type="AlphaFoldDB" id="A0A9N8DR33"/>
<gene>
    <name evidence="3" type="ORF">SEMRO_195_G083340.1</name>
</gene>
<feature type="chain" id="PRO_5040408971" evidence="2">
    <location>
        <begin position="25"/>
        <end position="255"/>
    </location>
</feature>
<reference evidence="3" key="1">
    <citation type="submission" date="2020-06" db="EMBL/GenBank/DDBJ databases">
        <authorList>
            <consortium name="Plant Systems Biology data submission"/>
        </authorList>
    </citation>
    <scope>NUCLEOTIDE SEQUENCE</scope>
    <source>
        <strain evidence="3">D6</strain>
    </source>
</reference>
<keyword evidence="2" id="KW-0732">Signal</keyword>
<feature type="region of interest" description="Disordered" evidence="1">
    <location>
        <begin position="196"/>
        <end position="235"/>
    </location>
</feature>
<keyword evidence="4" id="KW-1185">Reference proteome</keyword>
<dbReference type="Proteomes" id="UP001153069">
    <property type="component" value="Unassembled WGS sequence"/>
</dbReference>
<evidence type="ECO:0000313" key="4">
    <source>
        <dbReference type="Proteomes" id="UP001153069"/>
    </source>
</evidence>
<feature type="signal peptide" evidence="2">
    <location>
        <begin position="1"/>
        <end position="24"/>
    </location>
</feature>
<evidence type="ECO:0000313" key="3">
    <source>
        <dbReference type="EMBL" id="CAB9504394.1"/>
    </source>
</evidence>
<comment type="caution">
    <text evidence="3">The sequence shown here is derived from an EMBL/GenBank/DDBJ whole genome shotgun (WGS) entry which is preliminary data.</text>
</comment>
<evidence type="ECO:0000256" key="2">
    <source>
        <dbReference type="SAM" id="SignalP"/>
    </source>
</evidence>
<feature type="compositionally biased region" description="Polar residues" evidence="1">
    <location>
        <begin position="210"/>
        <end position="229"/>
    </location>
</feature>
<proteinExistence type="predicted"/>
<accession>A0A9N8DR33</accession>
<name>A0A9N8DR33_9STRA</name>
<evidence type="ECO:0000256" key="1">
    <source>
        <dbReference type="SAM" id="MobiDB-lite"/>
    </source>
</evidence>